<organism evidence="2 3">
    <name type="scientific">Intestinibaculum porci</name>
    <dbReference type="NCBI Taxonomy" id="2487118"/>
    <lineage>
        <taxon>Bacteria</taxon>
        <taxon>Bacillati</taxon>
        <taxon>Bacillota</taxon>
        <taxon>Erysipelotrichia</taxon>
        <taxon>Erysipelotrichales</taxon>
        <taxon>Erysipelotrichaceae</taxon>
        <taxon>Intestinibaculum</taxon>
    </lineage>
</organism>
<protein>
    <submittedName>
        <fullName evidence="2">Uncharacterized protein</fullName>
    </submittedName>
</protein>
<feature type="transmembrane region" description="Helical" evidence="1">
    <location>
        <begin position="53"/>
        <end position="71"/>
    </location>
</feature>
<evidence type="ECO:0000256" key="1">
    <source>
        <dbReference type="SAM" id="Phobius"/>
    </source>
</evidence>
<accession>A0A3G9JMK4</accession>
<keyword evidence="1" id="KW-0472">Membrane</keyword>
<keyword evidence="1" id="KW-1133">Transmembrane helix</keyword>
<keyword evidence="1" id="KW-0812">Transmembrane</keyword>
<gene>
    <name evidence="2" type="ORF">SG0102_03720</name>
</gene>
<dbReference type="Proteomes" id="UP000268059">
    <property type="component" value="Chromosome"/>
</dbReference>
<evidence type="ECO:0000313" key="2">
    <source>
        <dbReference type="EMBL" id="BBH25438.1"/>
    </source>
</evidence>
<feature type="transmembrane region" description="Helical" evidence="1">
    <location>
        <begin position="137"/>
        <end position="159"/>
    </location>
</feature>
<keyword evidence="3" id="KW-1185">Reference proteome</keyword>
<proteinExistence type="predicted"/>
<feature type="transmembrane region" description="Helical" evidence="1">
    <location>
        <begin position="12"/>
        <end position="33"/>
    </location>
</feature>
<feature type="transmembrane region" description="Helical" evidence="1">
    <location>
        <begin position="83"/>
        <end position="100"/>
    </location>
</feature>
<sequence>MNRISSYKFIGKLTLLVCLLNIIFMFMMSFSLLPYNAATPLIKALAQYPFFPFVYGAIFLLTIFLGILSLLRFRQNTKNKMFLIHLIYAILIIVLLIHGFDLVRMCTYLLIGKTSALQVMVSAYNDNTLLSHLMSMLFGYLTCGYLSLGMALISLVLQLQIAGKLYFPRSEVGE</sequence>
<reference evidence="2 3" key="1">
    <citation type="submission" date="2018-11" db="EMBL/GenBank/DDBJ databases">
        <title>Novel Erysipelotrichaceae bacterium isolated from small intestine of a swine.</title>
        <authorList>
            <person name="Kim J.S."/>
            <person name="Choe H."/>
            <person name="Lee Y.R."/>
            <person name="Kim K.M."/>
            <person name="Park D.S."/>
        </authorList>
    </citation>
    <scope>NUCLEOTIDE SEQUENCE [LARGE SCALE GENOMIC DNA]</scope>
    <source>
        <strain evidence="2 3">SG0102</strain>
    </source>
</reference>
<dbReference type="KEGG" id="ebm:SG0102_03720"/>
<name>A0A3G9JMK4_9FIRM</name>
<dbReference type="InParanoid" id="A0A3G9JMK4"/>
<dbReference type="RefSeq" id="WP_277650676.1">
    <property type="nucleotide sequence ID" value="NZ_JAQYAJ010000025.1"/>
</dbReference>
<dbReference type="EMBL" id="AP019309">
    <property type="protein sequence ID" value="BBH25438.1"/>
    <property type="molecule type" value="Genomic_DNA"/>
</dbReference>
<dbReference type="AlphaFoldDB" id="A0A3G9JMK4"/>
<evidence type="ECO:0000313" key="3">
    <source>
        <dbReference type="Proteomes" id="UP000268059"/>
    </source>
</evidence>